<dbReference type="Proteomes" id="UP000790709">
    <property type="component" value="Unassembled WGS sequence"/>
</dbReference>
<dbReference type="EMBL" id="MU266375">
    <property type="protein sequence ID" value="KAH7926887.1"/>
    <property type="molecule type" value="Genomic_DNA"/>
</dbReference>
<comment type="caution">
    <text evidence="1">The sequence shown here is derived from an EMBL/GenBank/DDBJ whole genome shotgun (WGS) entry which is preliminary data.</text>
</comment>
<sequence>MSTSRRKPPSPWTPQQGSSGTYAVGIHDGLTKFKEDLTNIARRLPGLTKGPPLPYGNAAIIGDTVDLQTLAFHEIQGCNLTPENVAERMETNDIRYHAWVAAKRVVEEERVSLDNEPELLRATTEQFLVELGLALLDLVPQIVTFVDPRLYEDAPAMVTAARALMARFDAAGIEDGRVIVTVPATEQGVRAAHELSTEHSIHTNLTLVSGLLHATACIEAGVNLMTMSVGPLLEWFEQKIGGAYPIAPGHPGIEVIQSCASYIQFNGVRTRLMTADIRTWSELKQLNGLAAVALNQQQLDRIPRHTLTTWFPSPEDASAASLRARQAQWPPTFLQSKKGFMSAMSAESRSMVSAVLFVGLGKMNIHMEKIDGVIRQEVRRRVELETGDLRSLYSRDTEILTPTQTTTKGRMLPSPSESPSAKSPQGRFEKDKARETGPLIEGVDYF</sequence>
<evidence type="ECO:0000313" key="1">
    <source>
        <dbReference type="EMBL" id="KAH7926887.1"/>
    </source>
</evidence>
<evidence type="ECO:0000313" key="2">
    <source>
        <dbReference type="Proteomes" id="UP000790709"/>
    </source>
</evidence>
<reference evidence="1" key="1">
    <citation type="journal article" date="2021" name="New Phytol.">
        <title>Evolutionary innovations through gain and loss of genes in the ectomycorrhizal Boletales.</title>
        <authorList>
            <person name="Wu G."/>
            <person name="Miyauchi S."/>
            <person name="Morin E."/>
            <person name="Kuo A."/>
            <person name="Drula E."/>
            <person name="Varga T."/>
            <person name="Kohler A."/>
            <person name="Feng B."/>
            <person name="Cao Y."/>
            <person name="Lipzen A."/>
            <person name="Daum C."/>
            <person name="Hundley H."/>
            <person name="Pangilinan J."/>
            <person name="Johnson J."/>
            <person name="Barry K."/>
            <person name="LaButti K."/>
            <person name="Ng V."/>
            <person name="Ahrendt S."/>
            <person name="Min B."/>
            <person name="Choi I.G."/>
            <person name="Park H."/>
            <person name="Plett J.M."/>
            <person name="Magnuson J."/>
            <person name="Spatafora J.W."/>
            <person name="Nagy L.G."/>
            <person name="Henrissat B."/>
            <person name="Grigoriev I.V."/>
            <person name="Yang Z.L."/>
            <person name="Xu J."/>
            <person name="Martin F.M."/>
        </authorList>
    </citation>
    <scope>NUCLEOTIDE SEQUENCE</scope>
    <source>
        <strain evidence="1">KUC20120723A-06</strain>
    </source>
</reference>
<accession>A0ACB8BN07</accession>
<organism evidence="1 2">
    <name type="scientific">Leucogyrophana mollusca</name>
    <dbReference type="NCBI Taxonomy" id="85980"/>
    <lineage>
        <taxon>Eukaryota</taxon>
        <taxon>Fungi</taxon>
        <taxon>Dikarya</taxon>
        <taxon>Basidiomycota</taxon>
        <taxon>Agaricomycotina</taxon>
        <taxon>Agaricomycetes</taxon>
        <taxon>Agaricomycetidae</taxon>
        <taxon>Boletales</taxon>
        <taxon>Boletales incertae sedis</taxon>
        <taxon>Leucogyrophana</taxon>
    </lineage>
</organism>
<protein>
    <submittedName>
        <fullName evidence="1">Aldolase</fullName>
    </submittedName>
</protein>
<gene>
    <name evidence="1" type="ORF">BV22DRAFT_1127778</name>
</gene>
<proteinExistence type="predicted"/>
<name>A0ACB8BN07_9AGAM</name>
<keyword evidence="2" id="KW-1185">Reference proteome</keyword>